<organism evidence="11 12">
    <name type="scientific">Piedraia hortae CBS 480.64</name>
    <dbReference type="NCBI Taxonomy" id="1314780"/>
    <lineage>
        <taxon>Eukaryota</taxon>
        <taxon>Fungi</taxon>
        <taxon>Dikarya</taxon>
        <taxon>Ascomycota</taxon>
        <taxon>Pezizomycotina</taxon>
        <taxon>Dothideomycetes</taxon>
        <taxon>Dothideomycetidae</taxon>
        <taxon>Capnodiales</taxon>
        <taxon>Piedraiaceae</taxon>
        <taxon>Piedraia</taxon>
    </lineage>
</organism>
<keyword evidence="12" id="KW-1185">Reference proteome</keyword>
<evidence type="ECO:0000313" key="12">
    <source>
        <dbReference type="Proteomes" id="UP000799421"/>
    </source>
</evidence>
<evidence type="ECO:0000256" key="2">
    <source>
        <dbReference type="ARBA" id="ARBA00022670"/>
    </source>
</evidence>
<feature type="active site" evidence="7">
    <location>
        <position position="110"/>
    </location>
</feature>
<feature type="chain" id="PRO_5025377483" evidence="9">
    <location>
        <begin position="20"/>
        <end position="402"/>
    </location>
</feature>
<feature type="signal peptide" evidence="9">
    <location>
        <begin position="1"/>
        <end position="19"/>
    </location>
</feature>
<feature type="domain" description="Peptidase A1" evidence="10">
    <location>
        <begin position="93"/>
        <end position="399"/>
    </location>
</feature>
<evidence type="ECO:0000256" key="3">
    <source>
        <dbReference type="ARBA" id="ARBA00022750"/>
    </source>
</evidence>
<comment type="function">
    <text evidence="6">Secreted aspartic endopeptidase that allows assimilation of proteinaceous substrates. The scissile peptide bond is attacked by a nucleophilic water molecule activated by two aspartic residues in the active site. Shows a broad primary substrate specificity. Favors hydrophobic residues at the P1 and P1' positions.</text>
</comment>
<name>A0A6A7CD29_9PEZI</name>
<dbReference type="Proteomes" id="UP000799421">
    <property type="component" value="Unassembled WGS sequence"/>
</dbReference>
<dbReference type="InterPro" id="IPR021109">
    <property type="entry name" value="Peptidase_aspartic_dom_sf"/>
</dbReference>
<dbReference type="PANTHER" id="PTHR47966">
    <property type="entry name" value="BETA-SITE APP-CLEAVING ENZYME, ISOFORM A-RELATED"/>
    <property type="match status" value="1"/>
</dbReference>
<dbReference type="PRINTS" id="PR00792">
    <property type="entry name" value="PEPSIN"/>
</dbReference>
<evidence type="ECO:0000256" key="6">
    <source>
        <dbReference type="ARBA" id="ARBA00055396"/>
    </source>
</evidence>
<protein>
    <submittedName>
        <fullName evidence="11">Acid protease</fullName>
    </submittedName>
</protein>
<dbReference type="Gene3D" id="2.40.70.10">
    <property type="entry name" value="Acid Proteases"/>
    <property type="match status" value="2"/>
</dbReference>
<dbReference type="CDD" id="cd06097">
    <property type="entry name" value="Aspergillopepsin_like"/>
    <property type="match status" value="1"/>
</dbReference>
<dbReference type="PANTHER" id="PTHR47966:SF2">
    <property type="entry name" value="ASPERGILLOPEPSIN-1-RELATED"/>
    <property type="match status" value="1"/>
</dbReference>
<evidence type="ECO:0000313" key="11">
    <source>
        <dbReference type="EMBL" id="KAF2864308.1"/>
    </source>
</evidence>
<evidence type="ECO:0000256" key="8">
    <source>
        <dbReference type="RuleBase" id="RU000454"/>
    </source>
</evidence>
<keyword evidence="2 8" id="KW-0645">Protease</keyword>
<dbReference type="PROSITE" id="PS51767">
    <property type="entry name" value="PEPTIDASE_A1"/>
    <property type="match status" value="1"/>
</dbReference>
<reference evidence="11" key="1">
    <citation type="journal article" date="2020" name="Stud. Mycol.">
        <title>101 Dothideomycetes genomes: a test case for predicting lifestyles and emergence of pathogens.</title>
        <authorList>
            <person name="Haridas S."/>
            <person name="Albert R."/>
            <person name="Binder M."/>
            <person name="Bloem J."/>
            <person name="Labutti K."/>
            <person name="Salamov A."/>
            <person name="Andreopoulos B."/>
            <person name="Baker S."/>
            <person name="Barry K."/>
            <person name="Bills G."/>
            <person name="Bluhm B."/>
            <person name="Cannon C."/>
            <person name="Castanera R."/>
            <person name="Culley D."/>
            <person name="Daum C."/>
            <person name="Ezra D."/>
            <person name="Gonzalez J."/>
            <person name="Henrissat B."/>
            <person name="Kuo A."/>
            <person name="Liang C."/>
            <person name="Lipzen A."/>
            <person name="Lutzoni F."/>
            <person name="Magnuson J."/>
            <person name="Mondo S."/>
            <person name="Nolan M."/>
            <person name="Ohm R."/>
            <person name="Pangilinan J."/>
            <person name="Park H.-J."/>
            <person name="Ramirez L."/>
            <person name="Alfaro M."/>
            <person name="Sun H."/>
            <person name="Tritt A."/>
            <person name="Yoshinaga Y."/>
            <person name="Zwiers L.-H."/>
            <person name="Turgeon B."/>
            <person name="Goodwin S."/>
            <person name="Spatafora J."/>
            <person name="Crous P."/>
            <person name="Grigoriev I."/>
        </authorList>
    </citation>
    <scope>NUCLEOTIDE SEQUENCE</scope>
    <source>
        <strain evidence="11">CBS 480.64</strain>
    </source>
</reference>
<accession>A0A6A7CD29</accession>
<evidence type="ECO:0000259" key="10">
    <source>
        <dbReference type="PROSITE" id="PS51767"/>
    </source>
</evidence>
<evidence type="ECO:0000256" key="9">
    <source>
        <dbReference type="SAM" id="SignalP"/>
    </source>
</evidence>
<evidence type="ECO:0000256" key="4">
    <source>
        <dbReference type="ARBA" id="ARBA00022801"/>
    </source>
</evidence>
<dbReference type="Pfam" id="PF00026">
    <property type="entry name" value="Asp"/>
    <property type="match status" value="1"/>
</dbReference>
<dbReference type="InterPro" id="IPR001461">
    <property type="entry name" value="Aspartic_peptidase_A1"/>
</dbReference>
<gene>
    <name evidence="11" type="ORF">K470DRAFT_267176</name>
</gene>
<dbReference type="AlphaFoldDB" id="A0A6A7CD29"/>
<dbReference type="PROSITE" id="PS00141">
    <property type="entry name" value="ASP_PROTEASE"/>
    <property type="match status" value="2"/>
</dbReference>
<comment type="similarity">
    <text evidence="1 8">Belongs to the peptidase A1 family.</text>
</comment>
<keyword evidence="4 8" id="KW-0378">Hydrolase</keyword>
<dbReference type="GO" id="GO:0006508">
    <property type="term" value="P:proteolysis"/>
    <property type="evidence" value="ECO:0007669"/>
    <property type="project" value="UniProtKB-KW"/>
</dbReference>
<dbReference type="OrthoDB" id="2747330at2759"/>
<dbReference type="FunFam" id="2.40.70.10:FF:000024">
    <property type="entry name" value="Endothiapepsin"/>
    <property type="match status" value="1"/>
</dbReference>
<feature type="active site" evidence="7">
    <location>
        <position position="292"/>
    </location>
</feature>
<dbReference type="InterPro" id="IPR034163">
    <property type="entry name" value="Aspergillopepsin-like_cat_dom"/>
</dbReference>
<evidence type="ECO:0000256" key="5">
    <source>
        <dbReference type="ARBA" id="ARBA00023180"/>
    </source>
</evidence>
<keyword evidence="3 8" id="KW-0064">Aspartyl protease</keyword>
<dbReference type="InterPro" id="IPR001969">
    <property type="entry name" value="Aspartic_peptidase_AS"/>
</dbReference>
<dbReference type="FunFam" id="2.40.70.10:FF:000026">
    <property type="entry name" value="Endothiapepsin"/>
    <property type="match status" value="1"/>
</dbReference>
<sequence length="402" mass="42590">MPSFSAALTLVASASLALAVPLNNSGSASNNATLYSFSVQQIEAGKVYKHGPSDVLRAYNKYSHLGAKAPEYIVRAASSGSVEADPEAHESSYLCPVTLGSGSTLHLDFDTGSSDLWVFSSQLPSSTSKDHRLYNPSSGGQKLQGHTWKIGYADGSGASGDVFADKVTIGGVTATRQAVEAATSVSSHFASRKNNDGLVGLAFSSINTVKPKRQLTFFDTIKDSLPQKLFACALRHKAPGSFDFGHLDHSRYKGQIQYVPVDDSQGFWAFDAGAFSVGNGHSSGKIGKAIADTGTTLMFVPQNAASAYYGQVSGARYDKSQGGYIFPCSSQLPPFNVQIGSQTISISGELINYAPHGNGMCFGGIQPSKQTLNIFGDIFLKAVYAVFDMTQDRPRLGFAPQA</sequence>
<dbReference type="SUPFAM" id="SSF50630">
    <property type="entry name" value="Acid proteases"/>
    <property type="match status" value="1"/>
</dbReference>
<evidence type="ECO:0000256" key="7">
    <source>
        <dbReference type="PIRSR" id="PIRSR601461-1"/>
    </source>
</evidence>
<keyword evidence="5" id="KW-0325">Glycoprotein</keyword>
<proteinExistence type="inferred from homology"/>
<dbReference type="EMBL" id="MU005957">
    <property type="protein sequence ID" value="KAF2864308.1"/>
    <property type="molecule type" value="Genomic_DNA"/>
</dbReference>
<dbReference type="InterPro" id="IPR033121">
    <property type="entry name" value="PEPTIDASE_A1"/>
</dbReference>
<dbReference type="GO" id="GO:0004190">
    <property type="term" value="F:aspartic-type endopeptidase activity"/>
    <property type="evidence" value="ECO:0007669"/>
    <property type="project" value="UniProtKB-KW"/>
</dbReference>
<evidence type="ECO:0000256" key="1">
    <source>
        <dbReference type="ARBA" id="ARBA00007447"/>
    </source>
</evidence>
<keyword evidence="9" id="KW-0732">Signal</keyword>